<evidence type="ECO:0000256" key="1">
    <source>
        <dbReference type="SAM" id="MobiDB-lite"/>
    </source>
</evidence>
<organism evidence="2 3">
    <name type="scientific">Clavelina lepadiformis</name>
    <name type="common">Light-bulb sea squirt</name>
    <name type="synonym">Ascidia lepadiformis</name>
    <dbReference type="NCBI Taxonomy" id="159417"/>
    <lineage>
        <taxon>Eukaryota</taxon>
        <taxon>Metazoa</taxon>
        <taxon>Chordata</taxon>
        <taxon>Tunicata</taxon>
        <taxon>Ascidiacea</taxon>
        <taxon>Aplousobranchia</taxon>
        <taxon>Clavelinidae</taxon>
        <taxon>Clavelina</taxon>
    </lineage>
</organism>
<gene>
    <name evidence="2" type="ORF">CVLEPA_LOCUS12179</name>
</gene>
<dbReference type="EMBL" id="CAWYQH010000090">
    <property type="protein sequence ID" value="CAK8681953.1"/>
    <property type="molecule type" value="Genomic_DNA"/>
</dbReference>
<dbReference type="Proteomes" id="UP001642483">
    <property type="component" value="Unassembled WGS sequence"/>
</dbReference>
<evidence type="ECO:0000313" key="3">
    <source>
        <dbReference type="Proteomes" id="UP001642483"/>
    </source>
</evidence>
<protein>
    <submittedName>
        <fullName evidence="2">Uncharacterized protein</fullName>
    </submittedName>
</protein>
<sequence>MRAFSNTEKGPAYQGFISRKDRVTRQPENDAWLRRWRRNMWTQQRDMLAAIYKCGKGAFFRRVYCTADLCSGFGAGYEEKYTTPTVKHPLPSQMIWGAMSYMGLAGS</sequence>
<comment type="caution">
    <text evidence="2">The sequence shown here is derived from an EMBL/GenBank/DDBJ whole genome shotgun (WGS) entry which is preliminary data.</text>
</comment>
<proteinExistence type="predicted"/>
<name>A0ABP0FQP9_CLALP</name>
<feature type="region of interest" description="Disordered" evidence="1">
    <location>
        <begin position="1"/>
        <end position="23"/>
    </location>
</feature>
<keyword evidence="3" id="KW-1185">Reference proteome</keyword>
<evidence type="ECO:0000313" key="2">
    <source>
        <dbReference type="EMBL" id="CAK8681953.1"/>
    </source>
</evidence>
<accession>A0ABP0FQP9</accession>
<reference evidence="2 3" key="1">
    <citation type="submission" date="2024-02" db="EMBL/GenBank/DDBJ databases">
        <authorList>
            <person name="Daric V."/>
            <person name="Darras S."/>
        </authorList>
    </citation>
    <scope>NUCLEOTIDE SEQUENCE [LARGE SCALE GENOMIC DNA]</scope>
</reference>